<evidence type="ECO:0000256" key="2">
    <source>
        <dbReference type="ARBA" id="ARBA00023054"/>
    </source>
</evidence>
<dbReference type="PANTHER" id="PTHR22761:SF12">
    <property type="entry name" value="CHARGED MULTIVESICULAR BODY PROTEIN 5"/>
    <property type="match status" value="1"/>
</dbReference>
<dbReference type="Gene3D" id="1.10.287.1060">
    <property type="entry name" value="ESAT-6-like"/>
    <property type="match status" value="1"/>
</dbReference>
<name>A0AAD5Q968_PYTIN</name>
<evidence type="ECO:0000256" key="1">
    <source>
        <dbReference type="ARBA" id="ARBA00006190"/>
    </source>
</evidence>
<protein>
    <recommendedName>
        <fullName evidence="7">Charged multivesicular body protein 5</fullName>
    </recommendedName>
</protein>
<evidence type="ECO:0008006" key="7">
    <source>
        <dbReference type="Google" id="ProtNLM"/>
    </source>
</evidence>
<dbReference type="GO" id="GO:0032511">
    <property type="term" value="P:late endosome to vacuole transport via multivesicular body sorting pathway"/>
    <property type="evidence" value="ECO:0007669"/>
    <property type="project" value="TreeGrafter"/>
</dbReference>
<dbReference type="GO" id="GO:0005771">
    <property type="term" value="C:multivesicular body"/>
    <property type="evidence" value="ECO:0007669"/>
    <property type="project" value="TreeGrafter"/>
</dbReference>
<evidence type="ECO:0000256" key="4">
    <source>
        <dbReference type="SAM" id="MobiDB-lite"/>
    </source>
</evidence>
<dbReference type="InterPro" id="IPR005024">
    <property type="entry name" value="Snf7_fam"/>
</dbReference>
<gene>
    <name evidence="5" type="ORF">P43SY_006057</name>
</gene>
<dbReference type="Gene3D" id="6.10.250.1710">
    <property type="match status" value="1"/>
</dbReference>
<evidence type="ECO:0000313" key="6">
    <source>
        <dbReference type="Proteomes" id="UP001209570"/>
    </source>
</evidence>
<comment type="similarity">
    <text evidence="1">Belongs to the SNF7 family.</text>
</comment>
<dbReference type="PANTHER" id="PTHR22761">
    <property type="entry name" value="CHARGED MULTIVESICULAR BODY PROTEIN"/>
    <property type="match status" value="1"/>
</dbReference>
<dbReference type="AlphaFoldDB" id="A0AAD5Q968"/>
<reference evidence="5" key="1">
    <citation type="submission" date="2021-12" db="EMBL/GenBank/DDBJ databases">
        <title>Prjna785345.</title>
        <authorList>
            <person name="Rujirawat T."/>
            <person name="Krajaejun T."/>
        </authorList>
    </citation>
    <scope>NUCLEOTIDE SEQUENCE</scope>
    <source>
        <strain evidence="5">Pi057C3</strain>
    </source>
</reference>
<proteinExistence type="inferred from homology"/>
<sequence>MNRIFGRKKPEAPPVNLSDVNMKVDGRVTDLDMKISKLDEELRKYRVQMAKTKGPALNGIKQRAMQTLKRKKMYEAQRDNLTAQSFNLEQATFAIETSKDTIATVSAMKSAAVQLKAETKKINLNELEDMQDDMADLLEDMNEIQEIMGRSYGIGTDIDESELEAELEGLEEEWAEEEANAVEADATPSYLAPTHELPAAPSGLPQHPQAAQARRVDEFGLPIGPAPAT</sequence>
<feature type="region of interest" description="Disordered" evidence="4">
    <location>
        <begin position="170"/>
        <end position="229"/>
    </location>
</feature>
<dbReference type="EMBL" id="JAKCXM010000233">
    <property type="protein sequence ID" value="KAJ0397935.1"/>
    <property type="molecule type" value="Genomic_DNA"/>
</dbReference>
<organism evidence="5 6">
    <name type="scientific">Pythium insidiosum</name>
    <name type="common">Pythiosis disease agent</name>
    <dbReference type="NCBI Taxonomy" id="114742"/>
    <lineage>
        <taxon>Eukaryota</taxon>
        <taxon>Sar</taxon>
        <taxon>Stramenopiles</taxon>
        <taxon>Oomycota</taxon>
        <taxon>Peronosporomycetes</taxon>
        <taxon>Pythiales</taxon>
        <taxon>Pythiaceae</taxon>
        <taxon>Pythium</taxon>
    </lineage>
</organism>
<dbReference type="GO" id="GO:0006900">
    <property type="term" value="P:vesicle budding from membrane"/>
    <property type="evidence" value="ECO:0007669"/>
    <property type="project" value="TreeGrafter"/>
</dbReference>
<dbReference type="Proteomes" id="UP001209570">
    <property type="component" value="Unassembled WGS sequence"/>
</dbReference>
<evidence type="ECO:0000256" key="3">
    <source>
        <dbReference type="SAM" id="Coils"/>
    </source>
</evidence>
<evidence type="ECO:0000313" key="5">
    <source>
        <dbReference type="EMBL" id="KAJ0397935.1"/>
    </source>
</evidence>
<feature type="coiled-coil region" evidence="3">
    <location>
        <begin position="28"/>
        <end position="91"/>
    </location>
</feature>
<feature type="compositionally biased region" description="Acidic residues" evidence="4">
    <location>
        <begin position="170"/>
        <end position="180"/>
    </location>
</feature>
<keyword evidence="2 3" id="KW-0175">Coiled coil</keyword>
<accession>A0AAD5Q968</accession>
<comment type="caution">
    <text evidence="5">The sequence shown here is derived from an EMBL/GenBank/DDBJ whole genome shotgun (WGS) entry which is preliminary data.</text>
</comment>
<dbReference type="Pfam" id="PF03357">
    <property type="entry name" value="Snf7"/>
    <property type="match status" value="1"/>
</dbReference>
<keyword evidence="6" id="KW-1185">Reference proteome</keyword>